<evidence type="ECO:0000259" key="9">
    <source>
        <dbReference type="Pfam" id="PF17171"/>
    </source>
</evidence>
<keyword evidence="11" id="KW-1185">Reference proteome</keyword>
<dbReference type="CDD" id="cd03211">
    <property type="entry name" value="GST_C_Metaxin2"/>
    <property type="match status" value="1"/>
</dbReference>
<dbReference type="PANTHER" id="PTHR12289">
    <property type="entry name" value="METAXIN RELATED"/>
    <property type="match status" value="1"/>
</dbReference>
<evidence type="ECO:0000256" key="3">
    <source>
        <dbReference type="ARBA" id="ARBA00022448"/>
    </source>
</evidence>
<dbReference type="InterPro" id="IPR033468">
    <property type="entry name" value="Metaxin_GST"/>
</dbReference>
<evidence type="ECO:0000256" key="4">
    <source>
        <dbReference type="ARBA" id="ARBA00022787"/>
    </source>
</evidence>
<dbReference type="InterPro" id="IPR036282">
    <property type="entry name" value="Glutathione-S-Trfase_C_sf"/>
</dbReference>
<dbReference type="EMBL" id="JBJQND010000018">
    <property type="protein sequence ID" value="KAL3835913.1"/>
    <property type="molecule type" value="Genomic_DNA"/>
</dbReference>
<evidence type="ECO:0000256" key="6">
    <source>
        <dbReference type="ARBA" id="ARBA00023128"/>
    </source>
</evidence>
<dbReference type="InterPro" id="IPR019564">
    <property type="entry name" value="Sam37/metaxin_N"/>
</dbReference>
<comment type="subcellular location">
    <subcellularLocation>
        <location evidence="1">Mitochondrion outer membrane</location>
    </subcellularLocation>
</comment>
<keyword evidence="4" id="KW-1000">Mitochondrion outer membrane</keyword>
<dbReference type="GO" id="GO:0015031">
    <property type="term" value="P:protein transport"/>
    <property type="evidence" value="ECO:0007669"/>
    <property type="project" value="UniProtKB-KW"/>
</dbReference>
<name>A0ABD3THD5_SINWO</name>
<evidence type="ECO:0000256" key="5">
    <source>
        <dbReference type="ARBA" id="ARBA00022927"/>
    </source>
</evidence>
<keyword evidence="3" id="KW-0813">Transport</keyword>
<dbReference type="InterPro" id="IPR040079">
    <property type="entry name" value="Glutathione_S-Trfase"/>
</dbReference>
<reference evidence="10 11" key="1">
    <citation type="submission" date="2024-11" db="EMBL/GenBank/DDBJ databases">
        <title>Chromosome-level genome assembly of the freshwater bivalve Anodonta woodiana.</title>
        <authorList>
            <person name="Chen X."/>
        </authorList>
    </citation>
    <scope>NUCLEOTIDE SEQUENCE [LARGE SCALE GENOMIC DNA]</scope>
    <source>
        <strain evidence="10">MN2024</strain>
        <tissue evidence="10">Gills</tissue>
    </source>
</reference>
<dbReference type="Pfam" id="PF17171">
    <property type="entry name" value="GST_C_6"/>
    <property type="match status" value="1"/>
</dbReference>
<evidence type="ECO:0000256" key="2">
    <source>
        <dbReference type="ARBA" id="ARBA00009170"/>
    </source>
</evidence>
<comment type="caution">
    <text evidence="10">The sequence shown here is derived from an EMBL/GenBank/DDBJ whole genome shotgun (WGS) entry which is preliminary data.</text>
</comment>
<keyword evidence="6" id="KW-0496">Mitochondrion</keyword>
<feature type="domain" description="Mitochondrial outer membrane transport complex Sam37/metaxin N-terminal" evidence="8">
    <location>
        <begin position="42"/>
        <end position="163"/>
    </location>
</feature>
<evidence type="ECO:0000256" key="7">
    <source>
        <dbReference type="ARBA" id="ARBA00023136"/>
    </source>
</evidence>
<dbReference type="SFLD" id="SFLDS00019">
    <property type="entry name" value="Glutathione_Transferase_(cytos"/>
    <property type="match status" value="1"/>
</dbReference>
<protein>
    <recommendedName>
        <fullName evidence="12">Metaxin-2</fullName>
    </recommendedName>
</protein>
<keyword evidence="7" id="KW-0472">Membrane</keyword>
<dbReference type="Pfam" id="PF10568">
    <property type="entry name" value="Tom37"/>
    <property type="match status" value="1"/>
</dbReference>
<proteinExistence type="inferred from homology"/>
<keyword evidence="5" id="KW-0653">Protein transport</keyword>
<gene>
    <name evidence="10" type="ORF">ACJMK2_021374</name>
</gene>
<dbReference type="AlphaFoldDB" id="A0ABD3THD5"/>
<dbReference type="Gene3D" id="1.20.1050.10">
    <property type="match status" value="1"/>
</dbReference>
<dbReference type="SUPFAM" id="SSF47616">
    <property type="entry name" value="GST C-terminal domain-like"/>
    <property type="match status" value="1"/>
</dbReference>
<dbReference type="InterPro" id="IPR050931">
    <property type="entry name" value="Mito_Protein_Transport_Metaxin"/>
</dbReference>
<dbReference type="GO" id="GO:0005741">
    <property type="term" value="C:mitochondrial outer membrane"/>
    <property type="evidence" value="ECO:0007669"/>
    <property type="project" value="UniProtKB-SubCell"/>
</dbReference>
<feature type="domain" description="Metaxin glutathione S-transferase" evidence="9">
    <location>
        <begin position="188"/>
        <end position="250"/>
    </location>
</feature>
<comment type="similarity">
    <text evidence="2">Belongs to the metaxin family.</text>
</comment>
<sequence length="262" mass="29995">MASLVAEAIQAEIGATERWPDNARLFQPYQVEQITFPDYAACLSIKTLLHMCGLKFKVELRANAEEMSPSGKVPFLQLGAFLISEVEPIIAAVKTRGFHLSADLTDIQKSELKAYIALIDNVLVNAELYLAWLHPETLEQVTKPRYGSVYCWPLNLILPWRKQREVKLKLVSLEWADRTMEEVCEEVHTCCQALSERLEKQQYFFGSKPTELDAVVFGHLYTLITTELPNKAIADVINKFQNLVDFCTRVDQIYFKDLNNDY</sequence>
<evidence type="ECO:0000256" key="1">
    <source>
        <dbReference type="ARBA" id="ARBA00004294"/>
    </source>
</evidence>
<evidence type="ECO:0000313" key="11">
    <source>
        <dbReference type="Proteomes" id="UP001634394"/>
    </source>
</evidence>
<dbReference type="Proteomes" id="UP001634394">
    <property type="component" value="Unassembled WGS sequence"/>
</dbReference>
<dbReference type="SFLD" id="SFLDG01180">
    <property type="entry name" value="SUF1"/>
    <property type="match status" value="1"/>
</dbReference>
<evidence type="ECO:0000313" key="10">
    <source>
        <dbReference type="EMBL" id="KAL3835913.1"/>
    </source>
</evidence>
<evidence type="ECO:0000259" key="8">
    <source>
        <dbReference type="Pfam" id="PF10568"/>
    </source>
</evidence>
<organism evidence="10 11">
    <name type="scientific">Sinanodonta woodiana</name>
    <name type="common">Chinese pond mussel</name>
    <name type="synonym">Anodonta woodiana</name>
    <dbReference type="NCBI Taxonomy" id="1069815"/>
    <lineage>
        <taxon>Eukaryota</taxon>
        <taxon>Metazoa</taxon>
        <taxon>Spiralia</taxon>
        <taxon>Lophotrochozoa</taxon>
        <taxon>Mollusca</taxon>
        <taxon>Bivalvia</taxon>
        <taxon>Autobranchia</taxon>
        <taxon>Heteroconchia</taxon>
        <taxon>Palaeoheterodonta</taxon>
        <taxon>Unionida</taxon>
        <taxon>Unionoidea</taxon>
        <taxon>Unionidae</taxon>
        <taxon>Unioninae</taxon>
        <taxon>Sinanodonta</taxon>
    </lineage>
</organism>
<dbReference type="PANTHER" id="PTHR12289:SF38">
    <property type="entry name" value="METAXIN-2"/>
    <property type="match status" value="1"/>
</dbReference>
<accession>A0ABD3THD5</accession>
<evidence type="ECO:0008006" key="12">
    <source>
        <dbReference type="Google" id="ProtNLM"/>
    </source>
</evidence>